<proteinExistence type="predicted"/>
<accession>A0A098ECJ5</accession>
<reference evidence="1" key="1">
    <citation type="submission" date="2014-09" db="EMBL/GenBank/DDBJ databases">
        <authorList>
            <person name="Probst J Alexander"/>
        </authorList>
    </citation>
    <scope>NUCLEOTIDE SEQUENCE</scope>
</reference>
<name>A0A098ECJ5_9ZZZZ</name>
<evidence type="ECO:0000313" key="1">
    <source>
        <dbReference type="EMBL" id="CEG13241.1"/>
    </source>
</evidence>
<gene>
    <name evidence="1" type="ORF">MSIBF_A3500004</name>
</gene>
<dbReference type="EMBL" id="CCXY01000280">
    <property type="protein sequence ID" value="CEG13241.1"/>
    <property type="molecule type" value="Genomic_DNA"/>
</dbReference>
<sequence>MNKDEENKKNAIKYFENALKACVRDNDFGNACEMRKYINMIKDIEPERLK</sequence>
<dbReference type="AlphaFoldDB" id="A0A098ECJ5"/>
<protein>
    <submittedName>
        <fullName evidence="1">Uncharacterized protein</fullName>
    </submittedName>
</protein>
<organism evidence="1">
    <name type="scientific">groundwater metagenome</name>
    <dbReference type="NCBI Taxonomy" id="717931"/>
    <lineage>
        <taxon>unclassified sequences</taxon>
        <taxon>metagenomes</taxon>
        <taxon>ecological metagenomes</taxon>
    </lineage>
</organism>